<evidence type="ECO:0000313" key="1">
    <source>
        <dbReference type="EMBL" id="KAL1506971.1"/>
    </source>
</evidence>
<organism evidence="1 2">
    <name type="scientific">Prymnesium parvum</name>
    <name type="common">Toxic golden alga</name>
    <dbReference type="NCBI Taxonomy" id="97485"/>
    <lineage>
        <taxon>Eukaryota</taxon>
        <taxon>Haptista</taxon>
        <taxon>Haptophyta</taxon>
        <taxon>Prymnesiophyceae</taxon>
        <taxon>Prymnesiales</taxon>
        <taxon>Prymnesiaceae</taxon>
        <taxon>Prymnesium</taxon>
    </lineage>
</organism>
<evidence type="ECO:0008006" key="3">
    <source>
        <dbReference type="Google" id="ProtNLM"/>
    </source>
</evidence>
<reference evidence="1 2" key="1">
    <citation type="journal article" date="2024" name="Science">
        <title>Giant polyketide synthase enzymes in the biosynthesis of giant marine polyether toxins.</title>
        <authorList>
            <person name="Fallon T.R."/>
            <person name="Shende V.V."/>
            <person name="Wierzbicki I.H."/>
            <person name="Pendleton A.L."/>
            <person name="Watervoot N.F."/>
            <person name="Auber R.P."/>
            <person name="Gonzalez D.J."/>
            <person name="Wisecaver J.H."/>
            <person name="Moore B.S."/>
        </authorList>
    </citation>
    <scope>NUCLEOTIDE SEQUENCE [LARGE SCALE GENOMIC DNA]</scope>
    <source>
        <strain evidence="1 2">12B1</strain>
    </source>
</reference>
<gene>
    <name evidence="1" type="ORF">AB1Y20_007835</name>
</gene>
<comment type="caution">
    <text evidence="1">The sequence shown here is derived from an EMBL/GenBank/DDBJ whole genome shotgun (WGS) entry which is preliminary data.</text>
</comment>
<sequence>MAEQALFASLPEVPAEYADASLGCAYSALNMQSLKNSATDWSVQQLLLDVRGQVRGFSIADPLYSDARCNELVAARPFVGSTKPRSFVTALTFIHGPAAWQGMKSQNIIQGIIVQMSDGSKGYFGQTAFNGQSMTSTTCQIPGDSFLAGSMHIGSEGKGSSARFGYIKFDVKGSDGKTTTCEPVTRDADNTKIRTFYVERRKMSGIIASGFDPLKRFGGMTEFAVIFWKRITKMEVVGARGSDEISGSELGEPDIPSPSNEYFQSYCNEGAGQQTFGETIYVSSMAASNSVTVTEASGRSLSYGDAQGAGVSFKFTICTGLGVAICKTPVDFSFNVELSRTREYSWEKSSTSEQTTTTTSEKTILFPAVELAGHEATEYKMTLFKRKMKDVTVQLMKKMHFEDGTTALSPPEDYKMEGVLVMSSMSSYQKQRKNITGCSYILEPAPQEVNLLANATERHTIHRAH</sequence>
<dbReference type="EMBL" id="JBGBPQ010000018">
    <property type="protein sequence ID" value="KAL1506971.1"/>
    <property type="molecule type" value="Genomic_DNA"/>
</dbReference>
<evidence type="ECO:0000313" key="2">
    <source>
        <dbReference type="Proteomes" id="UP001515480"/>
    </source>
</evidence>
<proteinExistence type="predicted"/>
<dbReference type="AlphaFoldDB" id="A0AB34IS16"/>
<accession>A0AB34IS16</accession>
<keyword evidence="2" id="KW-1185">Reference proteome</keyword>
<dbReference type="Proteomes" id="UP001515480">
    <property type="component" value="Unassembled WGS sequence"/>
</dbReference>
<name>A0AB34IS16_PRYPA</name>
<protein>
    <recommendedName>
        <fullName evidence="3">NADH:ubiquinone oxidoreductase intermediate-associated protein 30 domain-containing protein</fullName>
    </recommendedName>
</protein>